<dbReference type="Proteomes" id="UP001224890">
    <property type="component" value="Unassembled WGS sequence"/>
</dbReference>
<protein>
    <submittedName>
        <fullName evidence="2">Uncharacterized protein</fullName>
    </submittedName>
</protein>
<dbReference type="GeneID" id="85451074"/>
<sequence>MESRHAWRICTALLGTPHSLALLRTSRPVPPCCCASSPQLHAVRPAMTDAASLPSPINPPKSTRENEFASTCTKSPPRASANQCCCYAAGMSTAAAYAEWRCNSSTSTLTKSITWHGTEYKLYSPSRHLQYLLSCGGLSCLRGRGIYSFTTADSTTAVAADARRRGCRAFFKVHCHPRVT</sequence>
<proteinExistence type="predicted"/>
<dbReference type="RefSeq" id="XP_060425511.1">
    <property type="nucleotide sequence ID" value="XM_060566548.1"/>
</dbReference>
<evidence type="ECO:0000313" key="2">
    <source>
        <dbReference type="EMBL" id="KAK1671508.1"/>
    </source>
</evidence>
<dbReference type="EMBL" id="JAHMHR010000046">
    <property type="protein sequence ID" value="KAK1671508.1"/>
    <property type="molecule type" value="Genomic_DNA"/>
</dbReference>
<organism evidence="2 3">
    <name type="scientific">Colletotrichum godetiae</name>
    <dbReference type="NCBI Taxonomy" id="1209918"/>
    <lineage>
        <taxon>Eukaryota</taxon>
        <taxon>Fungi</taxon>
        <taxon>Dikarya</taxon>
        <taxon>Ascomycota</taxon>
        <taxon>Pezizomycotina</taxon>
        <taxon>Sordariomycetes</taxon>
        <taxon>Hypocreomycetidae</taxon>
        <taxon>Glomerellales</taxon>
        <taxon>Glomerellaceae</taxon>
        <taxon>Colletotrichum</taxon>
        <taxon>Colletotrichum acutatum species complex</taxon>
    </lineage>
</organism>
<name>A0AAJ0ACP7_9PEZI</name>
<keyword evidence="1" id="KW-0732">Signal</keyword>
<reference evidence="2" key="1">
    <citation type="submission" date="2021-06" db="EMBL/GenBank/DDBJ databases">
        <title>Comparative genomics, transcriptomics and evolutionary studies reveal genomic signatures of adaptation to plant cell wall in hemibiotrophic fungi.</title>
        <authorList>
            <consortium name="DOE Joint Genome Institute"/>
            <person name="Baroncelli R."/>
            <person name="Diaz J.F."/>
            <person name="Benocci T."/>
            <person name="Peng M."/>
            <person name="Battaglia E."/>
            <person name="Haridas S."/>
            <person name="Andreopoulos W."/>
            <person name="Labutti K."/>
            <person name="Pangilinan J."/>
            <person name="Floch G.L."/>
            <person name="Makela M.R."/>
            <person name="Henrissat B."/>
            <person name="Grigoriev I.V."/>
            <person name="Crouch J.A."/>
            <person name="De Vries R.P."/>
            <person name="Sukno S.A."/>
            <person name="Thon M.R."/>
        </authorList>
    </citation>
    <scope>NUCLEOTIDE SEQUENCE</scope>
    <source>
        <strain evidence="2">CBS 193.32</strain>
    </source>
</reference>
<evidence type="ECO:0000313" key="3">
    <source>
        <dbReference type="Proteomes" id="UP001224890"/>
    </source>
</evidence>
<dbReference type="AlphaFoldDB" id="A0AAJ0ACP7"/>
<gene>
    <name evidence="2" type="ORF">BDP55DRAFT_291629</name>
</gene>
<feature type="signal peptide" evidence="1">
    <location>
        <begin position="1"/>
        <end position="21"/>
    </location>
</feature>
<comment type="caution">
    <text evidence="2">The sequence shown here is derived from an EMBL/GenBank/DDBJ whole genome shotgun (WGS) entry which is preliminary data.</text>
</comment>
<feature type="chain" id="PRO_5042571830" evidence="1">
    <location>
        <begin position="22"/>
        <end position="180"/>
    </location>
</feature>
<accession>A0AAJ0ACP7</accession>
<evidence type="ECO:0000256" key="1">
    <source>
        <dbReference type="SAM" id="SignalP"/>
    </source>
</evidence>
<keyword evidence="3" id="KW-1185">Reference proteome</keyword>